<dbReference type="GO" id="GO:0007186">
    <property type="term" value="P:G protein-coupled receptor signaling pathway"/>
    <property type="evidence" value="ECO:0007669"/>
    <property type="project" value="InterPro"/>
</dbReference>
<keyword evidence="1" id="KW-0472">Membrane</keyword>
<name>A0A060Y629_ONCMY</name>
<evidence type="ECO:0000256" key="1">
    <source>
        <dbReference type="SAM" id="Phobius"/>
    </source>
</evidence>
<dbReference type="PANTHER" id="PTHR23252:SF29">
    <property type="entry name" value="INTEGRAL MEMBRANE PROTEIN GPR180"/>
    <property type="match status" value="1"/>
</dbReference>
<dbReference type="GO" id="GO:0019236">
    <property type="term" value="P:response to pheromone"/>
    <property type="evidence" value="ECO:0007669"/>
    <property type="project" value="InterPro"/>
</dbReference>
<dbReference type="InterPro" id="IPR047831">
    <property type="entry name" value="GPR180/TMEM145"/>
</dbReference>
<dbReference type="Proteomes" id="UP000193380">
    <property type="component" value="Unassembled WGS sequence"/>
</dbReference>
<evidence type="ECO:0000313" key="4">
    <source>
        <dbReference type="Proteomes" id="UP000193380"/>
    </source>
</evidence>
<feature type="transmembrane region" description="Helical" evidence="1">
    <location>
        <begin position="45"/>
        <end position="65"/>
    </location>
</feature>
<feature type="transmembrane region" description="Helical" evidence="1">
    <location>
        <begin position="12"/>
        <end position="33"/>
    </location>
</feature>
<keyword evidence="1" id="KW-1133">Transmembrane helix</keyword>
<sequence length="94" mass="10550">MFSCSEQGTETASIFVSQGCFIWFLCHPVLVLLSVVFNEHQREKVVTIGVILCQAISVVILYQLFLSRSLYWEVSSLSSVSLPLTMSRGGRGRY</sequence>
<gene>
    <name evidence="3" type="ORF">GSONMT00023614001</name>
</gene>
<reference evidence="3" key="2">
    <citation type="submission" date="2014-03" db="EMBL/GenBank/DDBJ databases">
        <authorList>
            <person name="Genoscope - CEA"/>
        </authorList>
    </citation>
    <scope>NUCLEOTIDE SEQUENCE</scope>
</reference>
<evidence type="ECO:0000313" key="3">
    <source>
        <dbReference type="EMBL" id="CDQ87368.1"/>
    </source>
</evidence>
<dbReference type="InterPro" id="IPR019336">
    <property type="entry name" value="GPR180/TMEM145_TM"/>
</dbReference>
<dbReference type="EMBL" id="FR907859">
    <property type="protein sequence ID" value="CDQ87368.1"/>
    <property type="molecule type" value="Genomic_DNA"/>
</dbReference>
<accession>A0A060Y629</accession>
<dbReference type="AlphaFoldDB" id="A0A060Y629"/>
<dbReference type="STRING" id="8022.A0A060Y629"/>
<proteinExistence type="predicted"/>
<evidence type="ECO:0000259" key="2">
    <source>
        <dbReference type="Pfam" id="PF10192"/>
    </source>
</evidence>
<dbReference type="Pfam" id="PF10192">
    <property type="entry name" value="GPR180-TMEM145_TM"/>
    <property type="match status" value="1"/>
</dbReference>
<reference evidence="3" key="1">
    <citation type="journal article" date="2014" name="Nat. Commun.">
        <title>The rainbow trout genome provides novel insights into evolution after whole-genome duplication in vertebrates.</title>
        <authorList>
            <person name="Berthelot C."/>
            <person name="Brunet F."/>
            <person name="Chalopin D."/>
            <person name="Juanchich A."/>
            <person name="Bernard M."/>
            <person name="Noel B."/>
            <person name="Bento P."/>
            <person name="Da Silva C."/>
            <person name="Labadie K."/>
            <person name="Alberti A."/>
            <person name="Aury J.M."/>
            <person name="Louis A."/>
            <person name="Dehais P."/>
            <person name="Bardou P."/>
            <person name="Montfort J."/>
            <person name="Klopp C."/>
            <person name="Cabau C."/>
            <person name="Gaspin C."/>
            <person name="Thorgaard G.H."/>
            <person name="Boussaha M."/>
            <person name="Quillet E."/>
            <person name="Guyomard R."/>
            <person name="Galiana D."/>
            <person name="Bobe J."/>
            <person name="Volff J.N."/>
            <person name="Genet C."/>
            <person name="Wincker P."/>
            <person name="Jaillon O."/>
            <person name="Roest Crollius H."/>
            <person name="Guiguen Y."/>
        </authorList>
    </citation>
    <scope>NUCLEOTIDE SEQUENCE [LARGE SCALE GENOMIC DNA]</scope>
</reference>
<dbReference type="PaxDb" id="8022-A0A060Y629"/>
<dbReference type="PANTHER" id="PTHR23252">
    <property type="entry name" value="INTIMAL THICKNESS RECEPTOR-RELATED"/>
    <property type="match status" value="1"/>
</dbReference>
<feature type="domain" description="GPR180/TMEM145 transmembrane" evidence="2">
    <location>
        <begin position="19"/>
        <end position="61"/>
    </location>
</feature>
<organism evidence="3 4">
    <name type="scientific">Oncorhynchus mykiss</name>
    <name type="common">Rainbow trout</name>
    <name type="synonym">Salmo gairdneri</name>
    <dbReference type="NCBI Taxonomy" id="8022"/>
    <lineage>
        <taxon>Eukaryota</taxon>
        <taxon>Metazoa</taxon>
        <taxon>Chordata</taxon>
        <taxon>Craniata</taxon>
        <taxon>Vertebrata</taxon>
        <taxon>Euteleostomi</taxon>
        <taxon>Actinopterygii</taxon>
        <taxon>Neopterygii</taxon>
        <taxon>Teleostei</taxon>
        <taxon>Protacanthopterygii</taxon>
        <taxon>Salmoniformes</taxon>
        <taxon>Salmonidae</taxon>
        <taxon>Salmoninae</taxon>
        <taxon>Oncorhynchus</taxon>
    </lineage>
</organism>
<keyword evidence="1" id="KW-0812">Transmembrane</keyword>
<protein>
    <recommendedName>
        <fullName evidence="2">GPR180/TMEM145 transmembrane domain-containing protein</fullName>
    </recommendedName>
</protein>